<keyword evidence="2" id="KW-0472">Membrane</keyword>
<keyword evidence="2" id="KW-1133">Transmembrane helix</keyword>
<feature type="region of interest" description="Disordered" evidence="1">
    <location>
        <begin position="1"/>
        <end position="55"/>
    </location>
</feature>
<keyword evidence="2" id="KW-0812">Transmembrane</keyword>
<organism evidence="3 4">
    <name type="scientific">Ceratodon purpureus</name>
    <name type="common">Fire moss</name>
    <name type="synonym">Dicranum purpureum</name>
    <dbReference type="NCBI Taxonomy" id="3225"/>
    <lineage>
        <taxon>Eukaryota</taxon>
        <taxon>Viridiplantae</taxon>
        <taxon>Streptophyta</taxon>
        <taxon>Embryophyta</taxon>
        <taxon>Bryophyta</taxon>
        <taxon>Bryophytina</taxon>
        <taxon>Bryopsida</taxon>
        <taxon>Dicranidae</taxon>
        <taxon>Pseudoditrichales</taxon>
        <taxon>Ditrichaceae</taxon>
        <taxon>Ceratodon</taxon>
    </lineage>
</organism>
<feature type="compositionally biased region" description="Basic and acidic residues" evidence="1">
    <location>
        <begin position="151"/>
        <end position="188"/>
    </location>
</feature>
<accession>A0A8T0HJI4</accession>
<keyword evidence="4" id="KW-1185">Reference proteome</keyword>
<dbReference type="Proteomes" id="UP000822688">
    <property type="component" value="Chromosome 6"/>
</dbReference>
<evidence type="ECO:0000256" key="1">
    <source>
        <dbReference type="SAM" id="MobiDB-lite"/>
    </source>
</evidence>
<name>A0A8T0HJI4_CERPU</name>
<evidence type="ECO:0000313" key="4">
    <source>
        <dbReference type="Proteomes" id="UP000822688"/>
    </source>
</evidence>
<protein>
    <submittedName>
        <fullName evidence="3">Uncharacterized protein</fullName>
    </submittedName>
</protein>
<feature type="region of interest" description="Disordered" evidence="1">
    <location>
        <begin position="96"/>
        <end position="128"/>
    </location>
</feature>
<reference evidence="3 4" key="1">
    <citation type="submission" date="2020-06" db="EMBL/GenBank/DDBJ databases">
        <title>WGS assembly of Ceratodon purpureus strain R40.</title>
        <authorList>
            <person name="Carey S.B."/>
            <person name="Jenkins J."/>
            <person name="Shu S."/>
            <person name="Lovell J.T."/>
            <person name="Sreedasyam A."/>
            <person name="Maumus F."/>
            <person name="Tiley G.P."/>
            <person name="Fernandez-Pozo N."/>
            <person name="Barry K."/>
            <person name="Chen C."/>
            <person name="Wang M."/>
            <person name="Lipzen A."/>
            <person name="Daum C."/>
            <person name="Saski C.A."/>
            <person name="Payton A.C."/>
            <person name="Mcbreen J.C."/>
            <person name="Conrad R.E."/>
            <person name="Kollar L.M."/>
            <person name="Olsson S."/>
            <person name="Huttunen S."/>
            <person name="Landis J.B."/>
            <person name="Wickett N.J."/>
            <person name="Johnson M.G."/>
            <person name="Rensing S.A."/>
            <person name="Grimwood J."/>
            <person name="Schmutz J."/>
            <person name="Mcdaniel S.F."/>
        </authorList>
    </citation>
    <scope>NUCLEOTIDE SEQUENCE [LARGE SCALE GENOMIC DNA]</scope>
    <source>
        <strain evidence="3 4">R40</strain>
    </source>
</reference>
<feature type="transmembrane region" description="Helical" evidence="2">
    <location>
        <begin position="241"/>
        <end position="262"/>
    </location>
</feature>
<evidence type="ECO:0000313" key="3">
    <source>
        <dbReference type="EMBL" id="KAG0570956.1"/>
    </source>
</evidence>
<comment type="caution">
    <text evidence="3">The sequence shown here is derived from an EMBL/GenBank/DDBJ whole genome shotgun (WGS) entry which is preliminary data.</text>
</comment>
<feature type="region of interest" description="Disordered" evidence="1">
    <location>
        <begin position="151"/>
        <end position="189"/>
    </location>
</feature>
<proteinExistence type="predicted"/>
<feature type="compositionally biased region" description="Polar residues" evidence="1">
    <location>
        <begin position="11"/>
        <end position="20"/>
    </location>
</feature>
<dbReference type="EMBL" id="CM026427">
    <property type="protein sequence ID" value="KAG0570956.1"/>
    <property type="molecule type" value="Genomic_DNA"/>
</dbReference>
<dbReference type="AlphaFoldDB" id="A0A8T0HJI4"/>
<evidence type="ECO:0000256" key="2">
    <source>
        <dbReference type="SAM" id="Phobius"/>
    </source>
</evidence>
<feature type="compositionally biased region" description="Basic and acidic residues" evidence="1">
    <location>
        <begin position="106"/>
        <end position="115"/>
    </location>
</feature>
<feature type="compositionally biased region" description="Polar residues" evidence="1">
    <location>
        <begin position="28"/>
        <end position="39"/>
    </location>
</feature>
<feature type="transmembrane region" description="Helical" evidence="2">
    <location>
        <begin position="214"/>
        <end position="235"/>
    </location>
</feature>
<gene>
    <name evidence="3" type="ORF">KC19_6G200900</name>
</gene>
<sequence>MAMAAAGCNPMSMTPLSLQTHKNHRRAPNNQQRVKSGSYQRHGRPFSTSFNAPHQKRVNARRICIRAVHERDGEPGKCNKCKDENDNMDAPMCEEKTETKALASPEQREPAKEDQQQQQSCAERAKPPPPRGGFLYFCKLGFCKGTTSSDTELKHEDVQDDSTNSKHEYLQHESTESKHQDGQRERLKQQHGRAHAIRCRLRIWWEYATRPQNLLAAFLTGLLLYAFALFGWRVMVVAMDVTLFVLKCSFVAIVLLFMYILLI</sequence>